<evidence type="ECO:0000256" key="2">
    <source>
        <dbReference type="SAM" id="Phobius"/>
    </source>
</evidence>
<protein>
    <submittedName>
        <fullName evidence="4">PH domain-containing protein</fullName>
    </submittedName>
</protein>
<proteinExistence type="predicted"/>
<dbReference type="RefSeq" id="WP_315730447.1">
    <property type="nucleotide sequence ID" value="NZ_JAVYII010000001.1"/>
</dbReference>
<dbReference type="PANTHER" id="PTHR34473">
    <property type="entry name" value="UPF0699 TRANSMEMBRANE PROTEIN YDBS"/>
    <property type="match status" value="1"/>
</dbReference>
<evidence type="ECO:0000259" key="3">
    <source>
        <dbReference type="Pfam" id="PF03703"/>
    </source>
</evidence>
<keyword evidence="2" id="KW-0472">Membrane</keyword>
<sequence length="183" mass="19846">MSYPATPPAPPTDGSTDGTTQEPFALRLPAHQVSPRAVGYWRLRAFITAGVVAIGFGIAWALWTDRPWWFTLLAVVLVLLDVAYALVMPSVRFRVHRWEVTDDAVHTRAGWISIDERIAPLSRVQTVDSSQGLMQRGFGLRSLTVTTASAAGPISIECLDAGLAQQLVADLTAITSRTTDDAT</sequence>
<dbReference type="PANTHER" id="PTHR34473:SF3">
    <property type="entry name" value="TRANSMEMBRANE PROTEIN-RELATED"/>
    <property type="match status" value="1"/>
</dbReference>
<dbReference type="InterPro" id="IPR005182">
    <property type="entry name" value="YdbS-like_PH"/>
</dbReference>
<dbReference type="EMBL" id="JAVYII010000001">
    <property type="protein sequence ID" value="MDT9591483.1"/>
    <property type="molecule type" value="Genomic_DNA"/>
</dbReference>
<dbReference type="Proteomes" id="UP001268542">
    <property type="component" value="Unassembled WGS sequence"/>
</dbReference>
<evidence type="ECO:0000256" key="1">
    <source>
        <dbReference type="SAM" id="MobiDB-lite"/>
    </source>
</evidence>
<feature type="domain" description="YdbS-like PH" evidence="3">
    <location>
        <begin position="94"/>
        <end position="167"/>
    </location>
</feature>
<accession>A0ABU3PQI2</accession>
<dbReference type="Pfam" id="PF03703">
    <property type="entry name" value="bPH_2"/>
    <property type="match status" value="1"/>
</dbReference>
<feature type="transmembrane region" description="Helical" evidence="2">
    <location>
        <begin position="43"/>
        <end position="62"/>
    </location>
</feature>
<feature type="compositionally biased region" description="Pro residues" evidence="1">
    <location>
        <begin position="1"/>
        <end position="11"/>
    </location>
</feature>
<name>A0ABU3PQI2_9ACTN</name>
<feature type="region of interest" description="Disordered" evidence="1">
    <location>
        <begin position="1"/>
        <end position="21"/>
    </location>
</feature>
<keyword evidence="2" id="KW-1133">Transmembrane helix</keyword>
<evidence type="ECO:0000313" key="4">
    <source>
        <dbReference type="EMBL" id="MDT9591483.1"/>
    </source>
</evidence>
<evidence type="ECO:0000313" key="5">
    <source>
        <dbReference type="Proteomes" id="UP001268542"/>
    </source>
</evidence>
<keyword evidence="5" id="KW-1185">Reference proteome</keyword>
<keyword evidence="2" id="KW-0812">Transmembrane</keyword>
<comment type="caution">
    <text evidence="4">The sequence shown here is derived from an EMBL/GenBank/DDBJ whole genome shotgun (WGS) entry which is preliminary data.</text>
</comment>
<reference evidence="4 5" key="1">
    <citation type="submission" date="2023-08" db="EMBL/GenBank/DDBJ databases">
        <title>Nocardioides seae sp. nov., a bacterium isolated from a soil.</title>
        <authorList>
            <person name="Wang X."/>
        </authorList>
    </citation>
    <scope>NUCLEOTIDE SEQUENCE [LARGE SCALE GENOMIC DNA]</scope>
    <source>
        <strain evidence="4 5">YZH12</strain>
    </source>
</reference>
<feature type="transmembrane region" description="Helical" evidence="2">
    <location>
        <begin position="68"/>
        <end position="87"/>
    </location>
</feature>
<organism evidence="4 5">
    <name type="scientific">Nocardioides imazamoxiresistens</name>
    <dbReference type="NCBI Taxonomy" id="3231893"/>
    <lineage>
        <taxon>Bacteria</taxon>
        <taxon>Bacillati</taxon>
        <taxon>Actinomycetota</taxon>
        <taxon>Actinomycetes</taxon>
        <taxon>Propionibacteriales</taxon>
        <taxon>Nocardioidaceae</taxon>
        <taxon>Nocardioides</taxon>
    </lineage>
</organism>
<gene>
    <name evidence="4" type="ORF">RDV89_00290</name>
</gene>